<dbReference type="GO" id="GO:0005789">
    <property type="term" value="C:endoplasmic reticulum membrane"/>
    <property type="evidence" value="ECO:0007669"/>
    <property type="project" value="UniProtKB-SubCell"/>
</dbReference>
<evidence type="ECO:0000256" key="4">
    <source>
        <dbReference type="ARBA" id="ARBA00015841"/>
    </source>
</evidence>
<dbReference type="GO" id="GO:0004578">
    <property type="term" value="F:chitobiosyldiphosphodolichol beta-mannosyltransferase activity"/>
    <property type="evidence" value="ECO:0007669"/>
    <property type="project" value="UniProtKB-EC"/>
</dbReference>
<dbReference type="InterPro" id="IPR028098">
    <property type="entry name" value="Glyco_trans_4-like_N"/>
</dbReference>
<name>A0A9W7YAV8_9FUNG</name>
<comment type="caution">
    <text evidence="14">The sequence shown here is derived from an EMBL/GenBank/DDBJ whole genome shotgun (WGS) entry which is preliminary data.</text>
</comment>
<dbReference type="EC" id="2.4.1.142" evidence="3"/>
<evidence type="ECO:0000256" key="12">
    <source>
        <dbReference type="SAM" id="Phobius"/>
    </source>
</evidence>
<dbReference type="OrthoDB" id="614844at2759"/>
<feature type="non-terminal residue" evidence="14">
    <location>
        <position position="1"/>
    </location>
</feature>
<evidence type="ECO:0000259" key="13">
    <source>
        <dbReference type="Pfam" id="PF13579"/>
    </source>
</evidence>
<protein>
    <recommendedName>
        <fullName evidence="4">Chitobiosyldiphosphodolichol beta-mannosyltransferase</fullName>
        <ecNumber evidence="3">2.4.1.142</ecNumber>
    </recommendedName>
</protein>
<keyword evidence="15" id="KW-1185">Reference proteome</keyword>
<keyword evidence="5 14" id="KW-0328">Glycosyltransferase</keyword>
<keyword evidence="6 14" id="KW-0808">Transferase</keyword>
<evidence type="ECO:0000256" key="6">
    <source>
        <dbReference type="ARBA" id="ARBA00022679"/>
    </source>
</evidence>
<dbReference type="Gene3D" id="3.40.50.2000">
    <property type="entry name" value="Glycogen Phosphorylase B"/>
    <property type="match status" value="1"/>
</dbReference>
<evidence type="ECO:0000256" key="10">
    <source>
        <dbReference type="ARBA" id="ARBA00023136"/>
    </source>
</evidence>
<evidence type="ECO:0000256" key="8">
    <source>
        <dbReference type="ARBA" id="ARBA00022824"/>
    </source>
</evidence>
<reference evidence="14" key="1">
    <citation type="submission" date="2022-07" db="EMBL/GenBank/DDBJ databases">
        <title>Phylogenomic reconstructions and comparative analyses of Kickxellomycotina fungi.</title>
        <authorList>
            <person name="Reynolds N.K."/>
            <person name="Stajich J.E."/>
            <person name="Barry K."/>
            <person name="Grigoriev I.V."/>
            <person name="Crous P."/>
            <person name="Smith M.E."/>
        </authorList>
    </citation>
    <scope>NUCLEOTIDE SEQUENCE</scope>
    <source>
        <strain evidence="14">BCRC 34381</strain>
    </source>
</reference>
<keyword evidence="10 12" id="KW-0472">Membrane</keyword>
<accession>A0A9W7YAV8</accession>
<evidence type="ECO:0000256" key="7">
    <source>
        <dbReference type="ARBA" id="ARBA00022692"/>
    </source>
</evidence>
<evidence type="ECO:0000256" key="1">
    <source>
        <dbReference type="ARBA" id="ARBA00004389"/>
    </source>
</evidence>
<evidence type="ECO:0000313" key="14">
    <source>
        <dbReference type="EMBL" id="KAJ1734666.1"/>
    </source>
</evidence>
<organism evidence="14 15">
    <name type="scientific">Coemansia biformis</name>
    <dbReference type="NCBI Taxonomy" id="1286918"/>
    <lineage>
        <taxon>Eukaryota</taxon>
        <taxon>Fungi</taxon>
        <taxon>Fungi incertae sedis</taxon>
        <taxon>Zoopagomycota</taxon>
        <taxon>Kickxellomycotina</taxon>
        <taxon>Kickxellomycetes</taxon>
        <taxon>Kickxellales</taxon>
        <taxon>Kickxellaceae</taxon>
        <taxon>Coemansia</taxon>
    </lineage>
</organism>
<evidence type="ECO:0000256" key="9">
    <source>
        <dbReference type="ARBA" id="ARBA00022989"/>
    </source>
</evidence>
<feature type="transmembrane region" description="Helical" evidence="12">
    <location>
        <begin position="70"/>
        <end position="96"/>
    </location>
</feature>
<evidence type="ECO:0000256" key="5">
    <source>
        <dbReference type="ARBA" id="ARBA00022676"/>
    </source>
</evidence>
<dbReference type="InterPro" id="IPR026051">
    <property type="entry name" value="ALG1-like"/>
</dbReference>
<keyword evidence="8" id="KW-0256">Endoplasmic reticulum</keyword>
<gene>
    <name evidence="14" type="primary">ALG1_1</name>
    <name evidence="14" type="ORF">LPJ61_000941</name>
</gene>
<evidence type="ECO:0000256" key="2">
    <source>
        <dbReference type="ARBA" id="ARBA00004922"/>
    </source>
</evidence>
<dbReference type="PANTHER" id="PTHR13036">
    <property type="entry name" value="BETA1,4 MANNOSYLTRANSFERASE"/>
    <property type="match status" value="1"/>
</dbReference>
<dbReference type="Proteomes" id="UP001143981">
    <property type="component" value="Unassembled WGS sequence"/>
</dbReference>
<dbReference type="Pfam" id="PF13579">
    <property type="entry name" value="Glyco_trans_4_4"/>
    <property type="match status" value="1"/>
</dbReference>
<evidence type="ECO:0000256" key="3">
    <source>
        <dbReference type="ARBA" id="ARBA00012611"/>
    </source>
</evidence>
<dbReference type="EMBL" id="JANBOI010000062">
    <property type="protein sequence ID" value="KAJ1734666.1"/>
    <property type="molecule type" value="Genomic_DNA"/>
</dbReference>
<dbReference type="SUPFAM" id="SSF53756">
    <property type="entry name" value="UDP-Glycosyltransferase/glycogen phosphorylase"/>
    <property type="match status" value="1"/>
</dbReference>
<sequence>MGKRVAVVVLGDIGRSPRMQYHALSLARSGHQVDFVGYGGSRPMEDVLREQNIALRHMHVPRLLATAPRALFLVTAPLKVAFQTLLLLWMLVFVIARPDVILVQNPPAIPTLLVARTCAWLMGARLIIDWHNYGYTVLGMALGPAHPVVRLAQRFERIFGGRAYAHLCVTDAMACDLRDNWRV</sequence>
<keyword evidence="9 12" id="KW-1133">Transmembrane helix</keyword>
<comment type="pathway">
    <text evidence="2">Protein modification; protein glycosylation.</text>
</comment>
<keyword evidence="7 12" id="KW-0812">Transmembrane</keyword>
<comment type="subcellular location">
    <subcellularLocation>
        <location evidence="1">Endoplasmic reticulum membrane</location>
        <topology evidence="1">Single-pass membrane protein</topology>
    </subcellularLocation>
</comment>
<dbReference type="AlphaFoldDB" id="A0A9W7YAV8"/>
<comment type="function">
    <text evidence="11">Participates in the formation of the lipid-linked precursor oligosaccharide for N-glycosylation. Involved in assembling the dolichol-pyrophosphate-GlcNAc(2)-Man(5) intermediate on the cytoplasmic surface of the ER.</text>
</comment>
<evidence type="ECO:0000256" key="11">
    <source>
        <dbReference type="ARBA" id="ARBA00024899"/>
    </source>
</evidence>
<proteinExistence type="predicted"/>
<dbReference type="PANTHER" id="PTHR13036:SF0">
    <property type="entry name" value="CHITOBIOSYLDIPHOSPHODOLICHOL BETA-MANNOSYLTRANSFERASE"/>
    <property type="match status" value="1"/>
</dbReference>
<feature type="domain" description="Glycosyltransferase subfamily 4-like N-terminal" evidence="13">
    <location>
        <begin position="20"/>
        <end position="179"/>
    </location>
</feature>
<evidence type="ECO:0000313" key="15">
    <source>
        <dbReference type="Proteomes" id="UP001143981"/>
    </source>
</evidence>